<protein>
    <submittedName>
        <fullName evidence="7">Co-chaperone DjlA</fullName>
    </submittedName>
</protein>
<comment type="subcellular location">
    <subcellularLocation>
        <location evidence="1">Endoplasmic reticulum</location>
    </subcellularLocation>
</comment>
<organism evidence="7 8">
    <name type="scientific">Pseudolysobacter antarcticus</name>
    <dbReference type="NCBI Taxonomy" id="2511995"/>
    <lineage>
        <taxon>Bacteria</taxon>
        <taxon>Pseudomonadati</taxon>
        <taxon>Pseudomonadota</taxon>
        <taxon>Gammaproteobacteria</taxon>
        <taxon>Lysobacterales</taxon>
        <taxon>Rhodanobacteraceae</taxon>
        <taxon>Pseudolysobacter</taxon>
    </lineage>
</organism>
<dbReference type="EMBL" id="CP035704">
    <property type="protein sequence ID" value="QBB72053.1"/>
    <property type="molecule type" value="Genomic_DNA"/>
</dbReference>
<reference evidence="7 8" key="1">
    <citation type="submission" date="2019-01" db="EMBL/GenBank/DDBJ databases">
        <title>Pseudolysobacter antarctica gen. nov., sp. nov., isolated from Fildes Peninsula, Antarctica.</title>
        <authorList>
            <person name="Wei Z."/>
            <person name="Peng F."/>
        </authorList>
    </citation>
    <scope>NUCLEOTIDE SEQUENCE [LARGE SCALE GENOMIC DNA]</scope>
    <source>
        <strain evidence="7 8">AQ6-296</strain>
    </source>
</reference>
<dbReference type="NCBIfam" id="NF006948">
    <property type="entry name" value="PRK09430.1"/>
    <property type="match status" value="1"/>
</dbReference>
<feature type="domain" description="J" evidence="6">
    <location>
        <begin position="222"/>
        <end position="286"/>
    </location>
</feature>
<dbReference type="PANTHER" id="PTHR44140:SF2">
    <property type="entry name" value="LD25575P"/>
    <property type="match status" value="1"/>
</dbReference>
<dbReference type="SMART" id="SM00271">
    <property type="entry name" value="DnaJ"/>
    <property type="match status" value="1"/>
</dbReference>
<dbReference type="Proteomes" id="UP000291562">
    <property type="component" value="Chromosome"/>
</dbReference>
<accession>A0A411HNJ3</accession>
<dbReference type="OrthoDB" id="9782583at2"/>
<keyword evidence="3" id="KW-0256">Endoplasmic reticulum</keyword>
<dbReference type="GO" id="GO:0034975">
    <property type="term" value="P:protein folding in endoplasmic reticulum"/>
    <property type="evidence" value="ECO:0007669"/>
    <property type="project" value="TreeGrafter"/>
</dbReference>
<dbReference type="InterPro" id="IPR001623">
    <property type="entry name" value="DnaJ_domain"/>
</dbReference>
<dbReference type="PRINTS" id="PR00625">
    <property type="entry name" value="JDOMAIN"/>
</dbReference>
<evidence type="ECO:0000313" key="8">
    <source>
        <dbReference type="Proteomes" id="UP000291562"/>
    </source>
</evidence>
<dbReference type="SUPFAM" id="SSF46565">
    <property type="entry name" value="Chaperone J-domain"/>
    <property type="match status" value="1"/>
</dbReference>
<dbReference type="Pfam" id="PF05099">
    <property type="entry name" value="TerB"/>
    <property type="match status" value="1"/>
</dbReference>
<dbReference type="Gene3D" id="1.10.3680.10">
    <property type="entry name" value="TerB-like"/>
    <property type="match status" value="1"/>
</dbReference>
<evidence type="ECO:0000256" key="1">
    <source>
        <dbReference type="ARBA" id="ARBA00004240"/>
    </source>
</evidence>
<evidence type="ECO:0000259" key="6">
    <source>
        <dbReference type="PROSITE" id="PS50076"/>
    </source>
</evidence>
<keyword evidence="4" id="KW-0143">Chaperone</keyword>
<dbReference type="InterPro" id="IPR029024">
    <property type="entry name" value="TerB-like"/>
</dbReference>
<feature type="region of interest" description="Disordered" evidence="5">
    <location>
        <begin position="200"/>
        <end position="223"/>
    </location>
</feature>
<keyword evidence="2" id="KW-0732">Signal</keyword>
<evidence type="ECO:0000256" key="3">
    <source>
        <dbReference type="ARBA" id="ARBA00022824"/>
    </source>
</evidence>
<evidence type="ECO:0000313" key="7">
    <source>
        <dbReference type="EMBL" id="QBB72053.1"/>
    </source>
</evidence>
<dbReference type="InterPro" id="IPR051727">
    <property type="entry name" value="DnaJ_C3_Co-chaperones"/>
</dbReference>
<dbReference type="GO" id="GO:0051087">
    <property type="term" value="F:protein-folding chaperone binding"/>
    <property type="evidence" value="ECO:0007669"/>
    <property type="project" value="TreeGrafter"/>
</dbReference>
<evidence type="ECO:0000256" key="5">
    <source>
        <dbReference type="SAM" id="MobiDB-lite"/>
    </source>
</evidence>
<gene>
    <name evidence="7" type="primary">djlA</name>
    <name evidence="7" type="ORF">ELE36_17710</name>
</gene>
<dbReference type="Pfam" id="PF00226">
    <property type="entry name" value="DnaJ"/>
    <property type="match status" value="1"/>
</dbReference>
<sequence length="286" mass="31563">MRSRRNPFGAAVPRVNFIGKIIGGLVGLFLFKGQPFGIVLGIAIGHMFDANAMQFGGFRKAAPRSFIEPLFALAGALCKSDGFVSQSEINATEALMGRLQLDAAQRQHAIGRFTLGKQDGFEVRESIAELRTWCRGRRDLAFLLLDMLLDIIYAEGALAAAKLSLLRSLCHQLNVSEQELAAISAMKGYAYGGARNNSYSNTQQSYGDHGRSAPNRVTNEPDPYAVLGITRDADGRTLKHAYRKLMSQYHPDKLGDVPAEMKRRSEMRATEINAAYEKIKHERGIK</sequence>
<evidence type="ECO:0000256" key="2">
    <source>
        <dbReference type="ARBA" id="ARBA00022729"/>
    </source>
</evidence>
<dbReference type="PROSITE" id="PS50076">
    <property type="entry name" value="DNAJ_2"/>
    <property type="match status" value="1"/>
</dbReference>
<name>A0A411HNJ3_9GAMM</name>
<dbReference type="CDD" id="cd06257">
    <property type="entry name" value="DnaJ"/>
    <property type="match status" value="1"/>
</dbReference>
<dbReference type="InterPro" id="IPR007791">
    <property type="entry name" value="DjlA_N"/>
</dbReference>
<dbReference type="KEGG" id="xbc:ELE36_17710"/>
<dbReference type="PANTHER" id="PTHR44140">
    <property type="entry name" value="LD25575P"/>
    <property type="match status" value="1"/>
</dbReference>
<dbReference type="AlphaFoldDB" id="A0A411HNJ3"/>
<proteinExistence type="predicted"/>
<dbReference type="GO" id="GO:0051787">
    <property type="term" value="F:misfolded protein binding"/>
    <property type="evidence" value="ECO:0007669"/>
    <property type="project" value="TreeGrafter"/>
</dbReference>
<dbReference type="Gene3D" id="1.10.287.110">
    <property type="entry name" value="DnaJ domain"/>
    <property type="match status" value="1"/>
</dbReference>
<evidence type="ECO:0000256" key="4">
    <source>
        <dbReference type="ARBA" id="ARBA00023186"/>
    </source>
</evidence>
<dbReference type="InterPro" id="IPR036869">
    <property type="entry name" value="J_dom_sf"/>
</dbReference>
<keyword evidence="8" id="KW-1185">Reference proteome</keyword>